<dbReference type="InterPro" id="IPR050539">
    <property type="entry name" value="ThrE_Dicarb/AminoAcid_Exp"/>
</dbReference>
<keyword evidence="5 7" id="KW-0472">Membrane</keyword>
<accession>A0A9D1WFU2</accession>
<dbReference type="EMBL" id="DXEX01000025">
    <property type="protein sequence ID" value="HIX58278.1"/>
    <property type="molecule type" value="Genomic_DNA"/>
</dbReference>
<dbReference type="AlphaFoldDB" id="A0A9D1WFU2"/>
<evidence type="ECO:0000256" key="7">
    <source>
        <dbReference type="SAM" id="Phobius"/>
    </source>
</evidence>
<feature type="transmembrane region" description="Helical" evidence="7">
    <location>
        <begin position="118"/>
        <end position="136"/>
    </location>
</feature>
<comment type="subcellular location">
    <subcellularLocation>
        <location evidence="1">Cell membrane</location>
        <topology evidence="1">Multi-pass membrane protein</topology>
    </subcellularLocation>
</comment>
<evidence type="ECO:0000256" key="4">
    <source>
        <dbReference type="ARBA" id="ARBA00022989"/>
    </source>
</evidence>
<dbReference type="GO" id="GO:0015744">
    <property type="term" value="P:succinate transport"/>
    <property type="evidence" value="ECO:0007669"/>
    <property type="project" value="TreeGrafter"/>
</dbReference>
<evidence type="ECO:0000256" key="2">
    <source>
        <dbReference type="ARBA" id="ARBA00022475"/>
    </source>
</evidence>
<evidence type="ECO:0000256" key="1">
    <source>
        <dbReference type="ARBA" id="ARBA00004651"/>
    </source>
</evidence>
<reference evidence="9" key="2">
    <citation type="submission" date="2021-04" db="EMBL/GenBank/DDBJ databases">
        <authorList>
            <person name="Gilroy R."/>
        </authorList>
    </citation>
    <scope>NUCLEOTIDE SEQUENCE</scope>
    <source>
        <strain evidence="9">ChiSjej1B19-8411</strain>
    </source>
</reference>
<evidence type="ECO:0000313" key="9">
    <source>
        <dbReference type="EMBL" id="HIX58278.1"/>
    </source>
</evidence>
<evidence type="ECO:0000256" key="3">
    <source>
        <dbReference type="ARBA" id="ARBA00022692"/>
    </source>
</evidence>
<feature type="transmembrane region" description="Helical" evidence="7">
    <location>
        <begin position="142"/>
        <end position="160"/>
    </location>
</feature>
<evidence type="ECO:0000259" key="8">
    <source>
        <dbReference type="Pfam" id="PF06738"/>
    </source>
</evidence>
<dbReference type="GO" id="GO:0005886">
    <property type="term" value="C:plasma membrane"/>
    <property type="evidence" value="ECO:0007669"/>
    <property type="project" value="UniProtKB-SubCell"/>
</dbReference>
<reference evidence="9" key="1">
    <citation type="journal article" date="2021" name="PeerJ">
        <title>Extensive microbial diversity within the chicken gut microbiome revealed by metagenomics and culture.</title>
        <authorList>
            <person name="Gilroy R."/>
            <person name="Ravi A."/>
            <person name="Getino M."/>
            <person name="Pursley I."/>
            <person name="Horton D.L."/>
            <person name="Alikhan N.F."/>
            <person name="Baker D."/>
            <person name="Gharbi K."/>
            <person name="Hall N."/>
            <person name="Watson M."/>
            <person name="Adriaenssens E.M."/>
            <person name="Foster-Nyarko E."/>
            <person name="Jarju S."/>
            <person name="Secka A."/>
            <person name="Antonio M."/>
            <person name="Oren A."/>
            <person name="Chaudhuri R.R."/>
            <person name="La Ragione R."/>
            <person name="Hildebrand F."/>
            <person name="Pallen M.J."/>
        </authorList>
    </citation>
    <scope>NUCLEOTIDE SEQUENCE</scope>
    <source>
        <strain evidence="9">ChiSjej1B19-8411</strain>
    </source>
</reference>
<feature type="domain" description="Threonine/serine exporter-like N-terminal" evidence="8">
    <location>
        <begin position="11"/>
        <end position="249"/>
    </location>
</feature>
<keyword evidence="2" id="KW-1003">Cell membrane</keyword>
<evidence type="ECO:0000256" key="6">
    <source>
        <dbReference type="ARBA" id="ARBA00034125"/>
    </source>
</evidence>
<gene>
    <name evidence="9" type="ORF">IAA45_00970</name>
</gene>
<dbReference type="GO" id="GO:0022857">
    <property type="term" value="F:transmembrane transporter activity"/>
    <property type="evidence" value="ECO:0007669"/>
    <property type="project" value="InterPro"/>
</dbReference>
<dbReference type="PANTHER" id="PTHR34390:SF2">
    <property type="entry name" value="SUCCINATE TRANSPORTER SUBUNIT YJJP-RELATED"/>
    <property type="match status" value="1"/>
</dbReference>
<dbReference type="Proteomes" id="UP000886817">
    <property type="component" value="Unassembled WGS sequence"/>
</dbReference>
<feature type="transmembrane region" description="Helical" evidence="7">
    <location>
        <begin position="234"/>
        <end position="252"/>
    </location>
</feature>
<evidence type="ECO:0000256" key="5">
    <source>
        <dbReference type="ARBA" id="ARBA00023136"/>
    </source>
</evidence>
<comment type="similarity">
    <text evidence="6">Belongs to the ThrE exporter (TC 2.A.79) family.</text>
</comment>
<evidence type="ECO:0000313" key="10">
    <source>
        <dbReference type="Proteomes" id="UP000886817"/>
    </source>
</evidence>
<proteinExistence type="inferred from homology"/>
<keyword evidence="3 7" id="KW-0812">Transmembrane</keyword>
<dbReference type="Pfam" id="PF06738">
    <property type="entry name" value="ThrE"/>
    <property type="match status" value="1"/>
</dbReference>
<organism evidence="9 10">
    <name type="scientific">Candidatus Blautia gallistercoris</name>
    <dbReference type="NCBI Taxonomy" id="2838490"/>
    <lineage>
        <taxon>Bacteria</taxon>
        <taxon>Bacillati</taxon>
        <taxon>Bacillota</taxon>
        <taxon>Clostridia</taxon>
        <taxon>Lachnospirales</taxon>
        <taxon>Lachnospiraceae</taxon>
        <taxon>Blautia</taxon>
    </lineage>
</organism>
<sequence>MNSYDKRVLDLSLKAGSILLECGAEISRVEETIRRIGKYFGVFSTSPFILSNGVFLTAENEFRQMYAKVRHIPLSTVQLSKVDAVNRLSREIEEGRYTLEEAEARLEEICHMPGKRELTRILASGIGAACFCYVAGGRLMDCLASFGAGFVLYVFLIALGHREKHTSKLLVNLVGAFLATGVGMFFYHLGIGKQYGLIVVGAIMPLLPGVSFVNSIRDFANGDYMSGTIRLIDTLMVTFGIAMGVGAFFILYGKMGGVLVL</sequence>
<dbReference type="InterPro" id="IPR010619">
    <property type="entry name" value="ThrE-like_N"/>
</dbReference>
<name>A0A9D1WFU2_9FIRM</name>
<comment type="caution">
    <text evidence="9">The sequence shown here is derived from an EMBL/GenBank/DDBJ whole genome shotgun (WGS) entry which is preliminary data.</text>
</comment>
<keyword evidence="4 7" id="KW-1133">Transmembrane helix</keyword>
<feature type="transmembrane region" description="Helical" evidence="7">
    <location>
        <begin position="195"/>
        <end position="213"/>
    </location>
</feature>
<protein>
    <submittedName>
        <fullName evidence="9">Threonine/serine exporter family protein</fullName>
    </submittedName>
</protein>
<dbReference type="PANTHER" id="PTHR34390">
    <property type="entry name" value="UPF0442 PROTEIN YJJB-RELATED"/>
    <property type="match status" value="1"/>
</dbReference>
<feature type="transmembrane region" description="Helical" evidence="7">
    <location>
        <begin position="169"/>
        <end position="189"/>
    </location>
</feature>